<keyword evidence="1" id="KW-0560">Oxidoreductase</keyword>
<accession>A0A6F8YKF5</accession>
<sequence length="340" mass="35422">MTDPLEKARQIADDVLFPAALEVDATGVIPAAHLDLLAGAGFYGMAAGQVADPPRIVEWLAGGCLATTFVWMQHHGAVRAVADSGRPDLVEQWLGPLCRGERRAGVALGALRPGPPSVRATPVDGGYRLDGISPWVTGWGMTDVLHTAAREAPRTGDARVTPRTGGAGPAVETAIWALVDAVPGATLSVRPLDLVAVNASATVEVTFDGHFVPAERVTATLPYARWGARDAAGLRMNGSFALGVAGRAIRLLGERALALPAELDACRATLDAAAPDDLPAARAAASELAMRAATTLTVAEGARSVLRGHHAQRLVREAMFLLVFGSRPLVKSALLTLVSR</sequence>
<dbReference type="GO" id="GO:0033539">
    <property type="term" value="P:fatty acid beta-oxidation using acyl-CoA dehydrogenase"/>
    <property type="evidence" value="ECO:0007669"/>
    <property type="project" value="TreeGrafter"/>
</dbReference>
<dbReference type="EMBL" id="AP022871">
    <property type="protein sequence ID" value="BCB86499.1"/>
    <property type="molecule type" value="Genomic_DNA"/>
</dbReference>
<dbReference type="InterPro" id="IPR046373">
    <property type="entry name" value="Acyl-CoA_Oxase/DH_mid-dom_sf"/>
</dbReference>
<dbReference type="Gene3D" id="2.40.110.10">
    <property type="entry name" value="Butyryl-CoA Dehydrogenase, subunit A, domain 2"/>
    <property type="match status" value="1"/>
</dbReference>
<dbReference type="InterPro" id="IPR009100">
    <property type="entry name" value="AcylCoA_DH/oxidase_NM_dom_sf"/>
</dbReference>
<dbReference type="PANTHER" id="PTHR48083">
    <property type="entry name" value="MEDIUM-CHAIN SPECIFIC ACYL-COA DEHYDROGENASE, MITOCHONDRIAL-RELATED"/>
    <property type="match status" value="1"/>
</dbReference>
<keyword evidence="4" id="KW-1185">Reference proteome</keyword>
<dbReference type="Pfam" id="PF02771">
    <property type="entry name" value="Acyl-CoA_dh_N"/>
    <property type="match status" value="1"/>
</dbReference>
<dbReference type="Gene3D" id="1.10.540.10">
    <property type="entry name" value="Acyl-CoA dehydrogenase/oxidase, N-terminal domain"/>
    <property type="match status" value="1"/>
</dbReference>
<evidence type="ECO:0000256" key="1">
    <source>
        <dbReference type="ARBA" id="ARBA00023002"/>
    </source>
</evidence>
<evidence type="ECO:0000313" key="3">
    <source>
        <dbReference type="EMBL" id="BCB86499.1"/>
    </source>
</evidence>
<name>A0A6F8YKF5_9ACTN</name>
<dbReference type="PANTHER" id="PTHR48083:SF2">
    <property type="entry name" value="MEDIUM-CHAIN SPECIFIC ACYL-COA DEHYDROGENASE, MITOCHONDRIAL"/>
    <property type="match status" value="1"/>
</dbReference>
<dbReference type="GO" id="GO:0003995">
    <property type="term" value="F:acyl-CoA dehydrogenase activity"/>
    <property type="evidence" value="ECO:0007669"/>
    <property type="project" value="TreeGrafter"/>
</dbReference>
<dbReference type="GO" id="GO:0005737">
    <property type="term" value="C:cytoplasm"/>
    <property type="evidence" value="ECO:0007669"/>
    <property type="project" value="TreeGrafter"/>
</dbReference>
<proteinExistence type="predicted"/>
<reference evidence="3 4" key="1">
    <citation type="submission" date="2020-03" db="EMBL/GenBank/DDBJ databases">
        <title>Whole genome shotgun sequence of Phytohabitans suffuscus NBRC 105367.</title>
        <authorList>
            <person name="Komaki H."/>
            <person name="Tamura T."/>
        </authorList>
    </citation>
    <scope>NUCLEOTIDE SEQUENCE [LARGE SCALE GENOMIC DNA]</scope>
    <source>
        <strain evidence="3 4">NBRC 105367</strain>
    </source>
</reference>
<protein>
    <recommendedName>
        <fullName evidence="2">Acyl-CoA dehydrogenase/oxidase N-terminal domain-containing protein</fullName>
    </recommendedName>
</protein>
<dbReference type="Proteomes" id="UP000503011">
    <property type="component" value="Chromosome"/>
</dbReference>
<organism evidence="3 4">
    <name type="scientific">Phytohabitans suffuscus</name>
    <dbReference type="NCBI Taxonomy" id="624315"/>
    <lineage>
        <taxon>Bacteria</taxon>
        <taxon>Bacillati</taxon>
        <taxon>Actinomycetota</taxon>
        <taxon>Actinomycetes</taxon>
        <taxon>Micromonosporales</taxon>
        <taxon>Micromonosporaceae</taxon>
    </lineage>
</organism>
<dbReference type="InterPro" id="IPR013786">
    <property type="entry name" value="AcylCoA_DH/ox_N"/>
</dbReference>
<reference evidence="3 4" key="2">
    <citation type="submission" date="2020-03" db="EMBL/GenBank/DDBJ databases">
        <authorList>
            <person name="Ichikawa N."/>
            <person name="Kimura A."/>
            <person name="Kitahashi Y."/>
            <person name="Uohara A."/>
        </authorList>
    </citation>
    <scope>NUCLEOTIDE SEQUENCE [LARGE SCALE GENOMIC DNA]</scope>
    <source>
        <strain evidence="3 4">NBRC 105367</strain>
    </source>
</reference>
<dbReference type="KEGG" id="psuu:Psuf_038120"/>
<evidence type="ECO:0000313" key="4">
    <source>
        <dbReference type="Proteomes" id="UP000503011"/>
    </source>
</evidence>
<dbReference type="GO" id="GO:0050660">
    <property type="term" value="F:flavin adenine dinucleotide binding"/>
    <property type="evidence" value="ECO:0007669"/>
    <property type="project" value="InterPro"/>
</dbReference>
<dbReference type="AlphaFoldDB" id="A0A6F8YKF5"/>
<dbReference type="SUPFAM" id="SSF56645">
    <property type="entry name" value="Acyl-CoA dehydrogenase NM domain-like"/>
    <property type="match status" value="1"/>
</dbReference>
<gene>
    <name evidence="3" type="ORF">Psuf_038120</name>
</gene>
<evidence type="ECO:0000259" key="2">
    <source>
        <dbReference type="Pfam" id="PF02771"/>
    </source>
</evidence>
<dbReference type="InterPro" id="IPR037069">
    <property type="entry name" value="AcylCoA_DH/ox_N_sf"/>
</dbReference>
<dbReference type="RefSeq" id="WP_173158287.1">
    <property type="nucleotide sequence ID" value="NZ_AP022871.1"/>
</dbReference>
<dbReference type="InterPro" id="IPR050741">
    <property type="entry name" value="Acyl-CoA_dehydrogenase"/>
</dbReference>
<feature type="domain" description="Acyl-CoA dehydrogenase/oxidase N-terminal" evidence="2">
    <location>
        <begin position="6"/>
        <end position="101"/>
    </location>
</feature>